<name>A0ACB9NC59_BAUVA</name>
<proteinExistence type="predicted"/>
<keyword evidence="2" id="KW-1185">Reference proteome</keyword>
<protein>
    <submittedName>
        <fullName evidence="1">Uncharacterized protein</fullName>
    </submittedName>
</protein>
<sequence>MSYQKYVKVESLSLEEAWALFVDNLGQQTTLSPEITKVARSIAKECAGLPLGIITMARSMRGVEDICEWRDALEKLRSSEIRQEEMETEVFHVLRFSFDRLNDKMLQECFLYCALYPEDFEINREMLIENFIKEGLVNGMKSLEAAFDEGYTILNKIENNCLLGKVENYVGGNKCIRLQDSSSHIVISMLKKGSQYVAPVKNADGYYVENKVVKMHDLMWTMAISIIKENAIFMVKPVLLLTQIPDEEEWTEDLEKVSLMSNWIHEIPAGTSPRCPKRRTLILKQNESLTRISDSFFACMPALQVLDLSFTDIEILPNSVSDLKTLSSLLLSSCKRLVQVPSLANLQALIRLDLSYTAITEIPQDVIYKRNCQIDSPSIPYSSLVVQKDLYDRHHFNAYVKVMQNSGPKNYLLQLDSGQFPAEAQQIYFTEVCFGKDVIITSCNLRTGEIPLMLPRDAQLLKIERCHDFRSVFDILLLKNATSLRRCEIVDCEGKEYLLSLSCSSSCCNSRKNLESVELSNLKSLRCLCKEDEAVAQALPPQRAFAFLKYFCVYHCPNLTKLLTPGMIAILQNSKEITVHHCESMKETISVAATKDVEGIDDKGSGSNPSGMDHSDAITFTHAKFVSLSLKYLPELQCICRGLMVCESLQKFRIYRCAKLMLPETVPPVQTLYG</sequence>
<organism evidence="1 2">
    <name type="scientific">Bauhinia variegata</name>
    <name type="common">Purple orchid tree</name>
    <name type="synonym">Phanera variegata</name>
    <dbReference type="NCBI Taxonomy" id="167791"/>
    <lineage>
        <taxon>Eukaryota</taxon>
        <taxon>Viridiplantae</taxon>
        <taxon>Streptophyta</taxon>
        <taxon>Embryophyta</taxon>
        <taxon>Tracheophyta</taxon>
        <taxon>Spermatophyta</taxon>
        <taxon>Magnoliopsida</taxon>
        <taxon>eudicotyledons</taxon>
        <taxon>Gunneridae</taxon>
        <taxon>Pentapetalae</taxon>
        <taxon>rosids</taxon>
        <taxon>fabids</taxon>
        <taxon>Fabales</taxon>
        <taxon>Fabaceae</taxon>
        <taxon>Cercidoideae</taxon>
        <taxon>Cercideae</taxon>
        <taxon>Bauhiniinae</taxon>
        <taxon>Bauhinia</taxon>
    </lineage>
</organism>
<dbReference type="Proteomes" id="UP000828941">
    <property type="component" value="Chromosome 7"/>
</dbReference>
<reference evidence="1 2" key="1">
    <citation type="journal article" date="2022" name="DNA Res.">
        <title>Chromosomal-level genome assembly of the orchid tree Bauhinia variegata (Leguminosae; Cercidoideae) supports the allotetraploid origin hypothesis of Bauhinia.</title>
        <authorList>
            <person name="Zhong Y."/>
            <person name="Chen Y."/>
            <person name="Zheng D."/>
            <person name="Pang J."/>
            <person name="Liu Y."/>
            <person name="Luo S."/>
            <person name="Meng S."/>
            <person name="Qian L."/>
            <person name="Wei D."/>
            <person name="Dai S."/>
            <person name="Zhou R."/>
        </authorList>
    </citation>
    <scope>NUCLEOTIDE SEQUENCE [LARGE SCALE GENOMIC DNA]</scope>
    <source>
        <strain evidence="1">BV-YZ2020</strain>
    </source>
</reference>
<accession>A0ACB9NC59</accession>
<evidence type="ECO:0000313" key="2">
    <source>
        <dbReference type="Proteomes" id="UP000828941"/>
    </source>
</evidence>
<comment type="caution">
    <text evidence="1">The sequence shown here is derived from an EMBL/GenBank/DDBJ whole genome shotgun (WGS) entry which is preliminary data.</text>
</comment>
<gene>
    <name evidence="1" type="ORF">L6164_018512</name>
</gene>
<evidence type="ECO:0000313" key="1">
    <source>
        <dbReference type="EMBL" id="KAI4333742.1"/>
    </source>
</evidence>
<dbReference type="EMBL" id="CM039432">
    <property type="protein sequence ID" value="KAI4333742.1"/>
    <property type="molecule type" value="Genomic_DNA"/>
</dbReference>